<dbReference type="AlphaFoldDB" id="A0AAP0NJI0"/>
<feature type="compositionally biased region" description="Polar residues" evidence="1">
    <location>
        <begin position="62"/>
        <end position="72"/>
    </location>
</feature>
<organism evidence="2 3">
    <name type="scientific">Stephania japonica</name>
    <dbReference type="NCBI Taxonomy" id="461633"/>
    <lineage>
        <taxon>Eukaryota</taxon>
        <taxon>Viridiplantae</taxon>
        <taxon>Streptophyta</taxon>
        <taxon>Embryophyta</taxon>
        <taxon>Tracheophyta</taxon>
        <taxon>Spermatophyta</taxon>
        <taxon>Magnoliopsida</taxon>
        <taxon>Ranunculales</taxon>
        <taxon>Menispermaceae</taxon>
        <taxon>Menispermoideae</taxon>
        <taxon>Cissampelideae</taxon>
        <taxon>Stephania</taxon>
    </lineage>
</organism>
<accession>A0AAP0NJI0</accession>
<evidence type="ECO:0000313" key="2">
    <source>
        <dbReference type="EMBL" id="KAK9110497.1"/>
    </source>
</evidence>
<proteinExistence type="predicted"/>
<evidence type="ECO:0000313" key="3">
    <source>
        <dbReference type="Proteomes" id="UP001417504"/>
    </source>
</evidence>
<name>A0AAP0NJI0_9MAGN</name>
<gene>
    <name evidence="2" type="ORF">Sjap_018557</name>
</gene>
<dbReference type="EMBL" id="JBBNAE010000007">
    <property type="protein sequence ID" value="KAK9110497.1"/>
    <property type="molecule type" value="Genomic_DNA"/>
</dbReference>
<evidence type="ECO:0000256" key="1">
    <source>
        <dbReference type="SAM" id="MobiDB-lite"/>
    </source>
</evidence>
<reference evidence="2 3" key="1">
    <citation type="submission" date="2024-01" db="EMBL/GenBank/DDBJ databases">
        <title>Genome assemblies of Stephania.</title>
        <authorList>
            <person name="Yang L."/>
        </authorList>
    </citation>
    <scope>NUCLEOTIDE SEQUENCE [LARGE SCALE GENOMIC DNA]</scope>
    <source>
        <strain evidence="2">QJT</strain>
        <tissue evidence="2">Leaf</tissue>
    </source>
</reference>
<protein>
    <submittedName>
        <fullName evidence="2">Uncharacterized protein</fullName>
    </submittedName>
</protein>
<feature type="compositionally biased region" description="Basic and acidic residues" evidence="1">
    <location>
        <begin position="45"/>
        <end position="56"/>
    </location>
</feature>
<feature type="compositionally biased region" description="Basic and acidic residues" evidence="1">
    <location>
        <begin position="75"/>
        <end position="86"/>
    </location>
</feature>
<sequence length="86" mass="9280">MAERSGVEVTMAKRTGAEETEDQTRAKTMMAEQRRRCRSRGNDGGVDRSNDGRVENDGGAEGTTTVEQQPPEGTTAEKRGRDGGAH</sequence>
<dbReference type="Proteomes" id="UP001417504">
    <property type="component" value="Unassembled WGS sequence"/>
</dbReference>
<keyword evidence="3" id="KW-1185">Reference proteome</keyword>
<comment type="caution">
    <text evidence="2">The sequence shown here is derived from an EMBL/GenBank/DDBJ whole genome shotgun (WGS) entry which is preliminary data.</text>
</comment>
<feature type="region of interest" description="Disordered" evidence="1">
    <location>
        <begin position="1"/>
        <end position="86"/>
    </location>
</feature>